<sequence length="168" mass="20162">MDNRVLFEELNTELNIVYKYLVRKGIPHIDAEDAVQEAAYKYLKFFDSIQASKVRSWLIRVSLNNYYDQCRKNKKYILNFEENRNEEDKSELPEFILLAKERTEELNQLLSKMKPQYAELLLLKYQSNLSYIEISELLGIRKSTIKTNLFRARKKLVKLYKEEHDGRE</sequence>
<dbReference type="RefSeq" id="WP_090865838.1">
    <property type="nucleotide sequence ID" value="NZ_FOHE01000001.1"/>
</dbReference>
<dbReference type="Gene3D" id="1.10.10.10">
    <property type="entry name" value="Winged helix-like DNA-binding domain superfamily/Winged helix DNA-binding domain"/>
    <property type="match status" value="1"/>
</dbReference>
<evidence type="ECO:0000313" key="8">
    <source>
        <dbReference type="Proteomes" id="UP000198618"/>
    </source>
</evidence>
<dbReference type="InterPro" id="IPR014284">
    <property type="entry name" value="RNA_pol_sigma-70_dom"/>
</dbReference>
<keyword evidence="8" id="KW-1185">Reference proteome</keyword>
<evidence type="ECO:0000256" key="2">
    <source>
        <dbReference type="ARBA" id="ARBA00023015"/>
    </source>
</evidence>
<dbReference type="InterPro" id="IPR013249">
    <property type="entry name" value="RNA_pol_sigma70_r4_t2"/>
</dbReference>
<dbReference type="Proteomes" id="UP000198618">
    <property type="component" value="Unassembled WGS sequence"/>
</dbReference>
<dbReference type="GO" id="GO:0006352">
    <property type="term" value="P:DNA-templated transcription initiation"/>
    <property type="evidence" value="ECO:0007669"/>
    <property type="project" value="InterPro"/>
</dbReference>
<dbReference type="OrthoDB" id="9784984at2"/>
<dbReference type="Gene3D" id="1.10.1740.10">
    <property type="match status" value="1"/>
</dbReference>
<comment type="similarity">
    <text evidence="1">Belongs to the sigma-70 factor family. ECF subfamily.</text>
</comment>
<evidence type="ECO:0000313" key="7">
    <source>
        <dbReference type="EMBL" id="SES63432.1"/>
    </source>
</evidence>
<keyword evidence="2" id="KW-0805">Transcription regulation</keyword>
<dbReference type="InterPro" id="IPR013325">
    <property type="entry name" value="RNA_pol_sigma_r2"/>
</dbReference>
<dbReference type="EMBL" id="FOHE01000001">
    <property type="protein sequence ID" value="SES63432.1"/>
    <property type="molecule type" value="Genomic_DNA"/>
</dbReference>
<dbReference type="SUPFAM" id="SSF88659">
    <property type="entry name" value="Sigma3 and sigma4 domains of RNA polymerase sigma factors"/>
    <property type="match status" value="1"/>
</dbReference>
<dbReference type="InterPro" id="IPR039425">
    <property type="entry name" value="RNA_pol_sigma-70-like"/>
</dbReference>
<dbReference type="NCBIfam" id="TIGR02937">
    <property type="entry name" value="sigma70-ECF"/>
    <property type="match status" value="1"/>
</dbReference>
<name>A0A1H9Y419_9BACI</name>
<reference evidence="7 8" key="1">
    <citation type="submission" date="2016-10" db="EMBL/GenBank/DDBJ databases">
        <authorList>
            <person name="de Groot N.N."/>
        </authorList>
    </citation>
    <scope>NUCLEOTIDE SEQUENCE [LARGE SCALE GENOMIC DNA]</scope>
    <source>
        <strain evidence="7 8">IBRC-M 10780</strain>
    </source>
</reference>
<dbReference type="SUPFAM" id="SSF88946">
    <property type="entry name" value="Sigma2 domain of RNA polymerase sigma factors"/>
    <property type="match status" value="1"/>
</dbReference>
<dbReference type="GO" id="GO:0003677">
    <property type="term" value="F:DNA binding"/>
    <property type="evidence" value="ECO:0007669"/>
    <property type="project" value="InterPro"/>
</dbReference>
<evidence type="ECO:0000259" key="6">
    <source>
        <dbReference type="Pfam" id="PF08281"/>
    </source>
</evidence>
<dbReference type="Pfam" id="PF04542">
    <property type="entry name" value="Sigma70_r2"/>
    <property type="match status" value="1"/>
</dbReference>
<protein>
    <submittedName>
        <fullName evidence="7">RNA polymerase sigma-70 factor, ECF subfamily</fullName>
    </submittedName>
</protein>
<evidence type="ECO:0000256" key="3">
    <source>
        <dbReference type="ARBA" id="ARBA00023082"/>
    </source>
</evidence>
<dbReference type="GO" id="GO:0016987">
    <property type="term" value="F:sigma factor activity"/>
    <property type="evidence" value="ECO:0007669"/>
    <property type="project" value="UniProtKB-KW"/>
</dbReference>
<evidence type="ECO:0000259" key="5">
    <source>
        <dbReference type="Pfam" id="PF04542"/>
    </source>
</evidence>
<dbReference type="InterPro" id="IPR036388">
    <property type="entry name" value="WH-like_DNA-bd_sf"/>
</dbReference>
<gene>
    <name evidence="7" type="ORF">SAMN05216389_101172</name>
</gene>
<dbReference type="PANTHER" id="PTHR43133">
    <property type="entry name" value="RNA POLYMERASE ECF-TYPE SIGMA FACTO"/>
    <property type="match status" value="1"/>
</dbReference>
<keyword evidence="3" id="KW-0731">Sigma factor</keyword>
<accession>A0A1H9Y419</accession>
<evidence type="ECO:0000256" key="1">
    <source>
        <dbReference type="ARBA" id="ARBA00010641"/>
    </source>
</evidence>
<dbReference type="CDD" id="cd06171">
    <property type="entry name" value="Sigma70_r4"/>
    <property type="match status" value="1"/>
</dbReference>
<evidence type="ECO:0000256" key="4">
    <source>
        <dbReference type="ARBA" id="ARBA00023163"/>
    </source>
</evidence>
<dbReference type="InterPro" id="IPR007627">
    <property type="entry name" value="RNA_pol_sigma70_r2"/>
</dbReference>
<dbReference type="AlphaFoldDB" id="A0A1H9Y419"/>
<proteinExistence type="inferred from homology"/>
<dbReference type="PANTHER" id="PTHR43133:SF51">
    <property type="entry name" value="RNA POLYMERASE SIGMA FACTOR"/>
    <property type="match status" value="1"/>
</dbReference>
<dbReference type="Pfam" id="PF08281">
    <property type="entry name" value="Sigma70_r4_2"/>
    <property type="match status" value="1"/>
</dbReference>
<dbReference type="STRING" id="930131.SAMN05216389_101172"/>
<feature type="domain" description="RNA polymerase sigma factor 70 region 4 type 2" evidence="6">
    <location>
        <begin position="104"/>
        <end position="156"/>
    </location>
</feature>
<keyword evidence="4" id="KW-0804">Transcription</keyword>
<dbReference type="InterPro" id="IPR013324">
    <property type="entry name" value="RNA_pol_sigma_r3/r4-like"/>
</dbReference>
<feature type="domain" description="RNA polymerase sigma-70 region 2" evidence="5">
    <location>
        <begin position="14"/>
        <end position="75"/>
    </location>
</feature>
<organism evidence="7 8">
    <name type="scientific">Oceanobacillus limi</name>
    <dbReference type="NCBI Taxonomy" id="930131"/>
    <lineage>
        <taxon>Bacteria</taxon>
        <taxon>Bacillati</taxon>
        <taxon>Bacillota</taxon>
        <taxon>Bacilli</taxon>
        <taxon>Bacillales</taxon>
        <taxon>Bacillaceae</taxon>
        <taxon>Oceanobacillus</taxon>
    </lineage>
</organism>